<dbReference type="InterPro" id="IPR012878">
    <property type="entry name" value="Beta-AFase-like_GH127_cat"/>
</dbReference>
<proteinExistence type="predicted"/>
<evidence type="ECO:0000313" key="5">
    <source>
        <dbReference type="Proteomes" id="UP000053617"/>
    </source>
</evidence>
<dbReference type="InterPro" id="IPR049174">
    <property type="entry name" value="Beta-AFase-like"/>
</dbReference>
<dbReference type="Pfam" id="PF07944">
    <property type="entry name" value="Beta-AFase-like_GH127_cat"/>
    <property type="match status" value="1"/>
</dbReference>
<dbReference type="SUPFAM" id="SSF48208">
    <property type="entry name" value="Six-hairpin glycosidases"/>
    <property type="match status" value="1"/>
</dbReference>
<gene>
    <name evidence="4" type="ORF">Z518_09123</name>
</gene>
<dbReference type="InterPro" id="IPR049049">
    <property type="entry name" value="Beta-AFase-like_GH127_C"/>
</dbReference>
<dbReference type="Proteomes" id="UP000053617">
    <property type="component" value="Unassembled WGS sequence"/>
</dbReference>
<dbReference type="PANTHER" id="PTHR43465">
    <property type="entry name" value="DUF1680 DOMAIN PROTEIN (AFU_ORTHOLOGUE AFUA_1G08910)"/>
    <property type="match status" value="1"/>
</dbReference>
<feature type="domain" description="Non-reducing end beta-L-arabinofuranosidase-like GH127 middle" evidence="2">
    <location>
        <begin position="445"/>
        <end position="507"/>
    </location>
</feature>
<evidence type="ECO:0000313" key="4">
    <source>
        <dbReference type="EMBL" id="KIX01397.1"/>
    </source>
</evidence>
<dbReference type="Pfam" id="PF20736">
    <property type="entry name" value="Glyco_hydro127M"/>
    <property type="match status" value="1"/>
</dbReference>
<protein>
    <recommendedName>
        <fullName evidence="6">Non-reducing end beta-L-arabinofuranosidase</fullName>
    </recommendedName>
</protein>
<dbReference type="GeneID" id="25297194"/>
<dbReference type="OrthoDB" id="654211at2759"/>
<dbReference type="RefSeq" id="XP_013268533.1">
    <property type="nucleotide sequence ID" value="XM_013413079.1"/>
</dbReference>
<dbReference type="PANTHER" id="PTHR43465:SF2">
    <property type="entry name" value="DUF1680 DOMAIN PROTEIN (AFU_ORTHOLOGUE AFUA_1G08910)"/>
    <property type="match status" value="1"/>
</dbReference>
<dbReference type="Pfam" id="PF20737">
    <property type="entry name" value="Glyco_hydro127C"/>
    <property type="match status" value="1"/>
</dbReference>
<feature type="domain" description="Non-reducing end beta-L-arabinofuranosidase-like GH127 C-terminal" evidence="3">
    <location>
        <begin position="551"/>
        <end position="665"/>
    </location>
</feature>
<evidence type="ECO:0008006" key="6">
    <source>
        <dbReference type="Google" id="ProtNLM"/>
    </source>
</evidence>
<evidence type="ECO:0000259" key="1">
    <source>
        <dbReference type="Pfam" id="PF07944"/>
    </source>
</evidence>
<feature type="domain" description="Non-reducing end beta-L-arabinofuranosidase-like GH127 catalytic" evidence="1">
    <location>
        <begin position="20"/>
        <end position="427"/>
    </location>
</feature>
<dbReference type="GO" id="GO:0005975">
    <property type="term" value="P:carbohydrate metabolic process"/>
    <property type="evidence" value="ECO:0007669"/>
    <property type="project" value="InterPro"/>
</dbReference>
<dbReference type="InterPro" id="IPR049046">
    <property type="entry name" value="Beta-AFase-like_GH127_middle"/>
</dbReference>
<dbReference type="EMBL" id="KN847481">
    <property type="protein sequence ID" value="KIX01397.1"/>
    <property type="molecule type" value="Genomic_DNA"/>
</dbReference>
<organism evidence="4 5">
    <name type="scientific">Rhinocladiella mackenziei CBS 650.93</name>
    <dbReference type="NCBI Taxonomy" id="1442369"/>
    <lineage>
        <taxon>Eukaryota</taxon>
        <taxon>Fungi</taxon>
        <taxon>Dikarya</taxon>
        <taxon>Ascomycota</taxon>
        <taxon>Pezizomycotina</taxon>
        <taxon>Eurotiomycetes</taxon>
        <taxon>Chaetothyriomycetidae</taxon>
        <taxon>Chaetothyriales</taxon>
        <taxon>Herpotrichiellaceae</taxon>
        <taxon>Rhinocladiella</taxon>
    </lineage>
</organism>
<name>A0A0D2FH96_9EURO</name>
<dbReference type="VEuPathDB" id="FungiDB:Z518_09123"/>
<accession>A0A0D2FH96</accession>
<reference evidence="4 5" key="1">
    <citation type="submission" date="2015-01" db="EMBL/GenBank/DDBJ databases">
        <title>The Genome Sequence of Rhinocladiella mackenzie CBS 650.93.</title>
        <authorList>
            <consortium name="The Broad Institute Genomics Platform"/>
            <person name="Cuomo C."/>
            <person name="de Hoog S."/>
            <person name="Gorbushina A."/>
            <person name="Stielow B."/>
            <person name="Teixiera M."/>
            <person name="Abouelleil A."/>
            <person name="Chapman S.B."/>
            <person name="Priest M."/>
            <person name="Young S.K."/>
            <person name="Wortman J."/>
            <person name="Nusbaum C."/>
            <person name="Birren B."/>
        </authorList>
    </citation>
    <scope>NUCLEOTIDE SEQUENCE [LARGE SCALE GENOMIC DNA]</scope>
    <source>
        <strain evidence="4 5">CBS 650.93</strain>
    </source>
</reference>
<evidence type="ECO:0000259" key="2">
    <source>
        <dbReference type="Pfam" id="PF20736"/>
    </source>
</evidence>
<dbReference type="AlphaFoldDB" id="A0A0D2FH96"/>
<evidence type="ECO:0000259" key="3">
    <source>
        <dbReference type="Pfam" id="PF20737"/>
    </source>
</evidence>
<dbReference type="HOGENOM" id="CLU_013148_3_0_1"/>
<keyword evidence="5" id="KW-1185">Reference proteome</keyword>
<dbReference type="InterPro" id="IPR008928">
    <property type="entry name" value="6-hairpin_glycosidase_sf"/>
</dbReference>
<sequence>MSYPQETFFRTSLISGSLLARRREVVSSNTLLYQLDVLKKTGRYDAFKLQWHPSYSDPPDVWPIPNHLFWDSDVAKWIEGACYFLREQPDPKIHVAVKELVQMIQSAQQPDGYINIHYTVVEPGKRFTNLRDFHELYNAGHLIEAALAHNHLYHNDDLLGPMLKYVDLLCRIFGPGENQVHGYPGHPEIELALLRLYHRTKDRKHLDLATYFITERGNPSGDHGKHYYVAEAERRNESPYTRPRYWADSDALWYYQSQEPLVEQQTIQGHSVRAMYLLTAAADLVRSGKSPDARLKSGVSRLWDNMVDCKMYLTGGIGAMKQWEGFGLDYFLPQGTDEGGCYAETCAAIGVMMLAERILQYDLDRRFSDVMELCLYNAVLTAMSHNGTKFTYVNQLASSDSDLSKREEWFTCACCPPNMLRLLGQVGGYICTQQKSGPEGPPSTQVNVHLYVSSRCEFETGHGQQVVLTQKTNWPWSGQVEFNLCTKSDQVSLALRIPGWTTSWKMTPSPPTTTLRNGYLILPPTYLSSHPSFTLDIPIAPRLVSPHPYTNQPILALSRGPIIYCVEDTDNTWVQDHFKSVQLDPHCQVVEKTVTDPKTGDTYVSLTVINGGASVMKPQDVHASPSVEVTGLDEKLQRDVRTIEELNFVPYYFRANRGGSGQMRVGLRRWNKASMGRIDR</sequence>
<dbReference type="STRING" id="1442369.A0A0D2FH96"/>